<evidence type="ECO:0000256" key="3">
    <source>
        <dbReference type="ARBA" id="ARBA00023163"/>
    </source>
</evidence>
<feature type="domain" description="HTH hxlR-type" evidence="4">
    <location>
        <begin position="10"/>
        <end position="109"/>
    </location>
</feature>
<dbReference type="EMBL" id="AP017624">
    <property type="protein sequence ID" value="BAV42883.1"/>
    <property type="molecule type" value="Genomic_DNA"/>
</dbReference>
<keyword evidence="2" id="KW-0238">DNA-binding</keyword>
<evidence type="ECO:0000256" key="1">
    <source>
        <dbReference type="ARBA" id="ARBA00023015"/>
    </source>
</evidence>
<dbReference type="RefSeq" id="WP_020727356.1">
    <property type="nucleotide sequence ID" value="NZ_AP017624.1"/>
</dbReference>
<evidence type="ECO:0000256" key="2">
    <source>
        <dbReference type="ARBA" id="ARBA00023125"/>
    </source>
</evidence>
<dbReference type="GO" id="GO:0003677">
    <property type="term" value="F:DNA binding"/>
    <property type="evidence" value="ECO:0007669"/>
    <property type="project" value="UniProtKB-KW"/>
</dbReference>
<organism evidence="5 6">
    <name type="scientific">Mycobacterium ulcerans subsp. shinshuense</name>
    <dbReference type="NCBI Taxonomy" id="1124626"/>
    <lineage>
        <taxon>Bacteria</taxon>
        <taxon>Bacillati</taxon>
        <taxon>Actinomycetota</taxon>
        <taxon>Actinomycetes</taxon>
        <taxon>Mycobacteriales</taxon>
        <taxon>Mycobacteriaceae</taxon>
        <taxon>Mycobacterium</taxon>
        <taxon>Mycobacterium ulcerans group</taxon>
    </lineage>
</organism>
<proteinExistence type="predicted"/>
<dbReference type="AlphaFoldDB" id="A0A1B4Y749"/>
<accession>A0A1B4Y749</accession>
<evidence type="ECO:0000313" key="5">
    <source>
        <dbReference type="EMBL" id="BAV42883.1"/>
    </source>
</evidence>
<dbReference type="SUPFAM" id="SSF46785">
    <property type="entry name" value="Winged helix' DNA-binding domain"/>
    <property type="match status" value="1"/>
</dbReference>
<evidence type="ECO:0000313" key="6">
    <source>
        <dbReference type="Proteomes" id="UP000218067"/>
    </source>
</evidence>
<dbReference type="Gene3D" id="1.10.10.10">
    <property type="entry name" value="Winged helix-like DNA-binding domain superfamily/Winged helix DNA-binding domain"/>
    <property type="match status" value="1"/>
</dbReference>
<keyword evidence="3" id="KW-0804">Transcription</keyword>
<name>A0A1B4Y749_MYCUL</name>
<dbReference type="GeneID" id="93438482"/>
<dbReference type="PROSITE" id="PS51118">
    <property type="entry name" value="HTH_HXLR"/>
    <property type="match status" value="1"/>
</dbReference>
<dbReference type="PANTHER" id="PTHR33204">
    <property type="entry name" value="TRANSCRIPTIONAL REGULATOR, MARR FAMILY"/>
    <property type="match status" value="1"/>
</dbReference>
<keyword evidence="1" id="KW-0805">Transcription regulation</keyword>
<evidence type="ECO:0000259" key="4">
    <source>
        <dbReference type="PROSITE" id="PS51118"/>
    </source>
</evidence>
<dbReference type="InterPro" id="IPR002577">
    <property type="entry name" value="HTH_HxlR"/>
</dbReference>
<dbReference type="InterPro" id="IPR036388">
    <property type="entry name" value="WH-like_DNA-bd_sf"/>
</dbReference>
<dbReference type="InterPro" id="IPR036390">
    <property type="entry name" value="WH_DNA-bd_sf"/>
</dbReference>
<dbReference type="PANTHER" id="PTHR33204:SF18">
    <property type="entry name" value="TRANSCRIPTIONAL REGULATORY PROTEIN"/>
    <property type="match status" value="1"/>
</dbReference>
<gene>
    <name evidence="5" type="ORF">SHTP_3910</name>
</gene>
<dbReference type="Proteomes" id="UP000218067">
    <property type="component" value="Chromosome"/>
</dbReference>
<protein>
    <submittedName>
        <fullName evidence="5">Transcriptional regulatory protein</fullName>
    </submittedName>
</protein>
<dbReference type="Pfam" id="PF01638">
    <property type="entry name" value="HxlR"/>
    <property type="match status" value="1"/>
</dbReference>
<reference evidence="5 6" key="1">
    <citation type="submission" date="2016-08" db="EMBL/GenBank/DDBJ databases">
        <title>Complete genome sequence of Mycobacterium shinshuense, a subspecies of M. ulcerans.</title>
        <authorList>
            <person name="Yoshida M."/>
            <person name="Ogura Y."/>
            <person name="Hayashi T."/>
            <person name="Hoshino Y."/>
        </authorList>
    </citation>
    <scope>NUCLEOTIDE SEQUENCE [LARGE SCALE GENOMIC DNA]</scope>
    <source>
        <strain evidence="6">ATCC 33728</strain>
    </source>
</reference>
<sequence length="227" mass="24261">MSARNYNQNCPIARGLDILGERWTLLILRELVGGPRRYGDLRAELAGIATNLLAQRLAELQERGLVDRTELPPPIGRTVYTLSDGGWRRVLPVLQTLAWFGLDLIDPIDDSSVVSPLNGFLAGILLGFDPARAPGLAATYRAEIDGRRFEFAVERGRLGPARGAPTVTISAAALDLVTARLGADEATRKAALGRIDFDGDPGAIDALCTAFSLSGNSPRARGADGRS</sequence>